<sequence length="230" mass="25848">MPLVYAETQDQILYFLNEKNFLEWAYQRFSYEDNTRLLFYKRIGNKSIKAVKDGTGRSYCAIGISINNEPKETVHIELFDEESPASALNFLKLLASAAFNGHSVHRVKAGCFVQGGDLVDGSGRNSEAADGELLRHESFRIKHDRPGLLGMCSHGKDTVGSQFYVTLREMPFLDGKFPVIGRVISGFRTFLRISKVATKNERPLQDIKIFAEPEFTIYGTYGGLQPPKPS</sequence>
<dbReference type="Pfam" id="PF00160">
    <property type="entry name" value="Pro_isomerase"/>
    <property type="match status" value="1"/>
</dbReference>
<dbReference type="AlphaFoldDB" id="A0A813LC38"/>
<dbReference type="PROSITE" id="PS50072">
    <property type="entry name" value="CSA_PPIASE_2"/>
    <property type="match status" value="1"/>
</dbReference>
<comment type="catalytic activity">
    <reaction evidence="3">
        <text>[protein]-peptidylproline (omega=180) = [protein]-peptidylproline (omega=0)</text>
        <dbReference type="Rhea" id="RHEA:16237"/>
        <dbReference type="Rhea" id="RHEA-COMP:10747"/>
        <dbReference type="Rhea" id="RHEA-COMP:10748"/>
        <dbReference type="ChEBI" id="CHEBI:83833"/>
        <dbReference type="ChEBI" id="CHEBI:83834"/>
        <dbReference type="EC" id="5.2.1.8"/>
    </reaction>
</comment>
<dbReference type="PANTHER" id="PTHR45625:SF4">
    <property type="entry name" value="PEPTIDYLPROLYL ISOMERASE DOMAIN AND WD REPEAT-CONTAINING PROTEIN 1"/>
    <property type="match status" value="1"/>
</dbReference>
<dbReference type="PANTHER" id="PTHR45625">
    <property type="entry name" value="PEPTIDYL-PROLYL CIS-TRANS ISOMERASE-RELATED"/>
    <property type="match status" value="1"/>
</dbReference>
<dbReference type="EMBL" id="CAJNNW010035601">
    <property type="protein sequence ID" value="CAE8728781.1"/>
    <property type="molecule type" value="Genomic_DNA"/>
</dbReference>
<keyword evidence="2 3" id="KW-0413">Isomerase</keyword>
<comment type="similarity">
    <text evidence="3">Belongs to the cyclophilin-type PPIase family.</text>
</comment>
<proteinExistence type="inferred from homology"/>
<dbReference type="GO" id="GO:0071013">
    <property type="term" value="C:catalytic step 2 spliceosome"/>
    <property type="evidence" value="ECO:0007669"/>
    <property type="project" value="TreeGrafter"/>
</dbReference>
<dbReference type="SUPFAM" id="SSF50891">
    <property type="entry name" value="Cyclophilin-like"/>
    <property type="match status" value="1"/>
</dbReference>
<feature type="domain" description="PPIase cyclophilin-type" evidence="4">
    <location>
        <begin position="61"/>
        <end position="209"/>
    </location>
</feature>
<accession>A0A813LC38</accession>
<dbReference type="CDD" id="cd00317">
    <property type="entry name" value="cyclophilin"/>
    <property type="match status" value="1"/>
</dbReference>
<organism evidence="5 6">
    <name type="scientific">Polarella glacialis</name>
    <name type="common">Dinoflagellate</name>
    <dbReference type="NCBI Taxonomy" id="89957"/>
    <lineage>
        <taxon>Eukaryota</taxon>
        <taxon>Sar</taxon>
        <taxon>Alveolata</taxon>
        <taxon>Dinophyceae</taxon>
        <taxon>Suessiales</taxon>
        <taxon>Suessiaceae</taxon>
        <taxon>Polarella</taxon>
    </lineage>
</organism>
<protein>
    <recommendedName>
        <fullName evidence="3">Peptidyl-prolyl cis-trans isomerase</fullName>
        <shortName evidence="3">PPIase</shortName>
        <ecNumber evidence="3">5.2.1.8</ecNumber>
    </recommendedName>
</protein>
<dbReference type="PRINTS" id="PR00153">
    <property type="entry name" value="CSAPPISMRASE"/>
</dbReference>
<name>A0A813LC38_POLGL</name>
<dbReference type="InterPro" id="IPR044666">
    <property type="entry name" value="Cyclophilin_A-like"/>
</dbReference>
<reference evidence="5" key="1">
    <citation type="submission" date="2021-02" db="EMBL/GenBank/DDBJ databases">
        <authorList>
            <person name="Dougan E. K."/>
            <person name="Rhodes N."/>
            <person name="Thang M."/>
            <person name="Chan C."/>
        </authorList>
    </citation>
    <scope>NUCLEOTIDE SEQUENCE</scope>
</reference>
<evidence type="ECO:0000313" key="6">
    <source>
        <dbReference type="Proteomes" id="UP000626109"/>
    </source>
</evidence>
<dbReference type="Gene3D" id="2.40.100.10">
    <property type="entry name" value="Cyclophilin-like"/>
    <property type="match status" value="1"/>
</dbReference>
<evidence type="ECO:0000256" key="1">
    <source>
        <dbReference type="ARBA" id="ARBA00023110"/>
    </source>
</evidence>
<dbReference type="InterPro" id="IPR002130">
    <property type="entry name" value="Cyclophilin-type_PPIase_dom"/>
</dbReference>
<comment type="caution">
    <text evidence="5">The sequence shown here is derived from an EMBL/GenBank/DDBJ whole genome shotgun (WGS) entry which is preliminary data.</text>
</comment>
<comment type="function">
    <text evidence="3">PPIases accelerate the folding of proteins. It catalyzes the cis-trans isomerization of proline imidic peptide bonds in oligopeptides.</text>
</comment>
<evidence type="ECO:0000256" key="2">
    <source>
        <dbReference type="ARBA" id="ARBA00023235"/>
    </source>
</evidence>
<evidence type="ECO:0000256" key="3">
    <source>
        <dbReference type="RuleBase" id="RU363019"/>
    </source>
</evidence>
<evidence type="ECO:0000259" key="4">
    <source>
        <dbReference type="PROSITE" id="PS50072"/>
    </source>
</evidence>
<dbReference type="Proteomes" id="UP000626109">
    <property type="component" value="Unassembled WGS sequence"/>
</dbReference>
<evidence type="ECO:0000313" key="5">
    <source>
        <dbReference type="EMBL" id="CAE8728781.1"/>
    </source>
</evidence>
<dbReference type="EC" id="5.2.1.8" evidence="3"/>
<dbReference type="GO" id="GO:0003755">
    <property type="term" value="F:peptidyl-prolyl cis-trans isomerase activity"/>
    <property type="evidence" value="ECO:0007669"/>
    <property type="project" value="UniProtKB-UniRule"/>
</dbReference>
<gene>
    <name evidence="5" type="ORF">PGLA2088_LOCUS45231</name>
</gene>
<dbReference type="InterPro" id="IPR029000">
    <property type="entry name" value="Cyclophilin-like_dom_sf"/>
</dbReference>
<keyword evidence="1 3" id="KW-0697">Rotamase</keyword>